<dbReference type="GO" id="GO:0046872">
    <property type="term" value="F:metal ion binding"/>
    <property type="evidence" value="ECO:0007669"/>
    <property type="project" value="UniProtKB-KW"/>
</dbReference>
<dbReference type="SUPFAM" id="SSF48613">
    <property type="entry name" value="Heme oxygenase-like"/>
    <property type="match status" value="1"/>
</dbReference>
<dbReference type="PANTHER" id="PTHR10720:SF0">
    <property type="entry name" value="HEME OXYGENASE"/>
    <property type="match status" value="1"/>
</dbReference>
<dbReference type="Gene3D" id="1.20.910.10">
    <property type="entry name" value="Heme oxygenase-like"/>
    <property type="match status" value="1"/>
</dbReference>
<evidence type="ECO:0000313" key="4">
    <source>
        <dbReference type="EMBL" id="KAG5644772.1"/>
    </source>
</evidence>
<sequence length="320" mass="35716">MSSIDFSVPLATLLRTSTYEAHELVAKSPGAMAMLSGRLRREEYVRYLIVLWHIYDAFEQALDRHATHPVLEPTYNPTLLARTPALASDISFLLQVEEFSWKTHPVYLQFLESKPKELVAYVDRIRELSDSADPAPLLAHSYVRYLGDLSGGQTIRRTLGKAYGLDEEVGQGLSFYAFKELRSAKLANQGEMKRIKDWFREGMNTAGERGVEVKAAVLNEANTAFALNTALFKVIDTNTDSDTEVVEPSKETPIIVEQSASLPLKERSFPVSQVISLVIAVCLAHFILVTTGFSGEKGLNSLLDVGRWFATLTEPFTRPE</sequence>
<dbReference type="InterPro" id="IPR016053">
    <property type="entry name" value="Haem_Oase-like"/>
</dbReference>
<accession>A0A9P7GD13</accession>
<dbReference type="InterPro" id="IPR002051">
    <property type="entry name" value="Haem_Oase"/>
</dbReference>
<evidence type="ECO:0000256" key="3">
    <source>
        <dbReference type="ARBA" id="ARBA00023004"/>
    </source>
</evidence>
<organism evidence="4 5">
    <name type="scientific">Asterophora parasitica</name>
    <dbReference type="NCBI Taxonomy" id="117018"/>
    <lineage>
        <taxon>Eukaryota</taxon>
        <taxon>Fungi</taxon>
        <taxon>Dikarya</taxon>
        <taxon>Basidiomycota</taxon>
        <taxon>Agaricomycotina</taxon>
        <taxon>Agaricomycetes</taxon>
        <taxon>Agaricomycetidae</taxon>
        <taxon>Agaricales</taxon>
        <taxon>Tricholomatineae</taxon>
        <taxon>Lyophyllaceae</taxon>
        <taxon>Asterophora</taxon>
    </lineage>
</organism>
<evidence type="ECO:0000256" key="2">
    <source>
        <dbReference type="ARBA" id="ARBA00022723"/>
    </source>
</evidence>
<evidence type="ECO:0008006" key="6">
    <source>
        <dbReference type="Google" id="ProtNLM"/>
    </source>
</evidence>
<dbReference type="Proteomes" id="UP000775547">
    <property type="component" value="Unassembled WGS sequence"/>
</dbReference>
<dbReference type="OrthoDB" id="652091at2759"/>
<dbReference type="GO" id="GO:0004392">
    <property type="term" value="F:heme oxygenase (decyclizing) activity"/>
    <property type="evidence" value="ECO:0007669"/>
    <property type="project" value="InterPro"/>
</dbReference>
<keyword evidence="2" id="KW-0479">Metal-binding</keyword>
<keyword evidence="1" id="KW-0349">Heme</keyword>
<dbReference type="GO" id="GO:0006788">
    <property type="term" value="P:heme oxidation"/>
    <property type="evidence" value="ECO:0007669"/>
    <property type="project" value="InterPro"/>
</dbReference>
<dbReference type="EMBL" id="JABCKV010000059">
    <property type="protein sequence ID" value="KAG5644772.1"/>
    <property type="molecule type" value="Genomic_DNA"/>
</dbReference>
<evidence type="ECO:0000313" key="5">
    <source>
        <dbReference type="Proteomes" id="UP000775547"/>
    </source>
</evidence>
<protein>
    <recommendedName>
        <fullName evidence="6">Heme oxygenase</fullName>
    </recommendedName>
</protein>
<dbReference type="PANTHER" id="PTHR10720">
    <property type="entry name" value="HEME OXYGENASE"/>
    <property type="match status" value="1"/>
</dbReference>
<proteinExistence type="predicted"/>
<dbReference type="Pfam" id="PF01126">
    <property type="entry name" value="Heme_oxygenase"/>
    <property type="match status" value="1"/>
</dbReference>
<reference evidence="4" key="2">
    <citation type="submission" date="2021-10" db="EMBL/GenBank/DDBJ databases">
        <title>Phylogenomics reveals ancestral predisposition of the termite-cultivated fungus Termitomyces towards a domesticated lifestyle.</title>
        <authorList>
            <person name="Auxier B."/>
            <person name="Grum-Grzhimaylo A."/>
            <person name="Cardenas M.E."/>
            <person name="Lodge J.D."/>
            <person name="Laessoe T."/>
            <person name="Pedersen O."/>
            <person name="Smith M.E."/>
            <person name="Kuyper T.W."/>
            <person name="Franco-Molano E.A."/>
            <person name="Baroni T.J."/>
            <person name="Aanen D.K."/>
        </authorList>
    </citation>
    <scope>NUCLEOTIDE SEQUENCE</scope>
    <source>
        <strain evidence="4">AP01</strain>
        <tissue evidence="4">Mycelium</tissue>
    </source>
</reference>
<name>A0A9P7GD13_9AGAR</name>
<comment type="caution">
    <text evidence="4">The sequence shown here is derived from an EMBL/GenBank/DDBJ whole genome shotgun (WGS) entry which is preliminary data.</text>
</comment>
<gene>
    <name evidence="4" type="ORF">DXG03_007680</name>
</gene>
<reference evidence="4" key="1">
    <citation type="submission" date="2020-07" db="EMBL/GenBank/DDBJ databases">
        <authorList>
            <person name="Nieuwenhuis M."/>
            <person name="Van De Peppel L.J.J."/>
        </authorList>
    </citation>
    <scope>NUCLEOTIDE SEQUENCE</scope>
    <source>
        <strain evidence="4">AP01</strain>
        <tissue evidence="4">Mycelium</tissue>
    </source>
</reference>
<dbReference type="CDD" id="cd19165">
    <property type="entry name" value="HemeO"/>
    <property type="match status" value="1"/>
</dbReference>
<dbReference type="InterPro" id="IPR016084">
    <property type="entry name" value="Haem_Oase-like_multi-hlx"/>
</dbReference>
<evidence type="ECO:0000256" key="1">
    <source>
        <dbReference type="ARBA" id="ARBA00022617"/>
    </source>
</evidence>
<dbReference type="AlphaFoldDB" id="A0A9P7GD13"/>
<keyword evidence="5" id="KW-1185">Reference proteome</keyword>
<keyword evidence="3" id="KW-0408">Iron</keyword>